<dbReference type="OrthoDB" id="289162at2759"/>
<dbReference type="UniPathway" id="UPA00988"/>
<reference evidence="10 11" key="1">
    <citation type="submission" date="2014-04" db="EMBL/GenBank/DDBJ databases">
        <authorList>
            <consortium name="DOE Joint Genome Institute"/>
            <person name="Kuo A."/>
            <person name="Ruytinx J."/>
            <person name="Rineau F."/>
            <person name="Colpaert J."/>
            <person name="Kohler A."/>
            <person name="Nagy L.G."/>
            <person name="Floudas D."/>
            <person name="Copeland A."/>
            <person name="Barry K.W."/>
            <person name="Cichocki N."/>
            <person name="Veneault-Fourrey C."/>
            <person name="LaButti K."/>
            <person name="Lindquist E.A."/>
            <person name="Lipzen A."/>
            <person name="Lundell T."/>
            <person name="Morin E."/>
            <person name="Murat C."/>
            <person name="Sun H."/>
            <person name="Tunlid A."/>
            <person name="Henrissat B."/>
            <person name="Grigoriev I.V."/>
            <person name="Hibbett D.S."/>
            <person name="Martin F."/>
            <person name="Nordberg H.P."/>
            <person name="Cantor M.N."/>
            <person name="Hua S.X."/>
        </authorList>
    </citation>
    <scope>NUCLEOTIDE SEQUENCE [LARGE SCALE GENOMIC DNA]</scope>
    <source>
        <strain evidence="10 11">UH-Slu-Lm8-n1</strain>
    </source>
</reference>
<evidence type="ECO:0000256" key="5">
    <source>
        <dbReference type="ARBA" id="ARBA00020265"/>
    </source>
</evidence>
<protein>
    <recommendedName>
        <fullName evidence="5">Elongator complex protein 4</fullName>
    </recommendedName>
</protein>
<proteinExistence type="inferred from homology"/>
<name>A0A0C9Z6J4_9AGAM</name>
<evidence type="ECO:0000313" key="10">
    <source>
        <dbReference type="EMBL" id="KIK33135.1"/>
    </source>
</evidence>
<dbReference type="GO" id="GO:0002098">
    <property type="term" value="P:tRNA wobble uridine modification"/>
    <property type="evidence" value="ECO:0007669"/>
    <property type="project" value="InterPro"/>
</dbReference>
<dbReference type="InterPro" id="IPR027417">
    <property type="entry name" value="P-loop_NTPase"/>
</dbReference>
<comment type="pathway">
    <text evidence="3">tRNA modification; 5-methoxycarbonylmethyl-2-thiouridine-tRNA biosynthesis.</text>
</comment>
<accession>A0A0C9Z6J4</accession>
<comment type="subcellular location">
    <subcellularLocation>
        <location evidence="2">Cytoplasm</location>
    </subcellularLocation>
    <subcellularLocation>
        <location evidence="1">Nucleus</location>
    </subcellularLocation>
</comment>
<evidence type="ECO:0000256" key="4">
    <source>
        <dbReference type="ARBA" id="ARBA00007573"/>
    </source>
</evidence>
<reference evidence="11" key="2">
    <citation type="submission" date="2015-01" db="EMBL/GenBank/DDBJ databases">
        <title>Evolutionary Origins and Diversification of the Mycorrhizal Mutualists.</title>
        <authorList>
            <consortium name="DOE Joint Genome Institute"/>
            <consortium name="Mycorrhizal Genomics Consortium"/>
            <person name="Kohler A."/>
            <person name="Kuo A."/>
            <person name="Nagy L.G."/>
            <person name="Floudas D."/>
            <person name="Copeland A."/>
            <person name="Barry K.W."/>
            <person name="Cichocki N."/>
            <person name="Veneault-Fourrey C."/>
            <person name="LaButti K."/>
            <person name="Lindquist E.A."/>
            <person name="Lipzen A."/>
            <person name="Lundell T."/>
            <person name="Morin E."/>
            <person name="Murat C."/>
            <person name="Riley R."/>
            <person name="Ohm R."/>
            <person name="Sun H."/>
            <person name="Tunlid A."/>
            <person name="Henrissat B."/>
            <person name="Grigoriev I.V."/>
            <person name="Hibbett D.S."/>
            <person name="Martin F."/>
        </authorList>
    </citation>
    <scope>NUCLEOTIDE SEQUENCE [LARGE SCALE GENOMIC DNA]</scope>
    <source>
        <strain evidence="11">UH-Slu-Lm8-n1</strain>
    </source>
</reference>
<feature type="region of interest" description="Disordered" evidence="9">
    <location>
        <begin position="103"/>
        <end position="122"/>
    </location>
</feature>
<comment type="similarity">
    <text evidence="4">Belongs to the ELP4 family.</text>
</comment>
<organism evidence="10 11">
    <name type="scientific">Suillus luteus UH-Slu-Lm8-n1</name>
    <dbReference type="NCBI Taxonomy" id="930992"/>
    <lineage>
        <taxon>Eukaryota</taxon>
        <taxon>Fungi</taxon>
        <taxon>Dikarya</taxon>
        <taxon>Basidiomycota</taxon>
        <taxon>Agaricomycotina</taxon>
        <taxon>Agaricomycetes</taxon>
        <taxon>Agaricomycetidae</taxon>
        <taxon>Boletales</taxon>
        <taxon>Suillineae</taxon>
        <taxon>Suillaceae</taxon>
        <taxon>Suillus</taxon>
    </lineage>
</organism>
<dbReference type="InterPro" id="IPR008728">
    <property type="entry name" value="Elongator_complex_protein_4"/>
</dbReference>
<keyword evidence="7" id="KW-0819">tRNA processing</keyword>
<feature type="region of interest" description="Disordered" evidence="9">
    <location>
        <begin position="1"/>
        <end position="20"/>
    </location>
</feature>
<evidence type="ECO:0000313" key="11">
    <source>
        <dbReference type="Proteomes" id="UP000054485"/>
    </source>
</evidence>
<dbReference type="Pfam" id="PF05625">
    <property type="entry name" value="PAXNEB"/>
    <property type="match status" value="1"/>
</dbReference>
<sequence>MSSFKRKTLSGRATLPQGTRLSPFSTSTVITSTGIPSLDDILGGGLPLSCSLAVLAPDHHSAYGELVQKYFVAQGLASGQKVCIIHDEPLRFAREGIWMAGSNPSKPAQATTAEDADDERAGQHEDKIKIAWRYEQMKKFQTTVSNSLNGDFCMAFDLTCRIPTAALDAAQQSAQLIPIDVDISEDGTIGVIEQIEELLSNGTNAHAVRICIPALGSPHWGDMQPSTVLTLLHSLRRLLHRYTNACASLSLAPHMCTDTWGGPGWVQKVGWLTDAAISMSAFGANPSLSSLFPSHHGMVQILTLPAPHTILPASDKYSTLRGLSSAAGAMDGSGENNLAFKCMRKRLIFETLHLDLEGGVTERRTTPSSNAMALDASMVHETMPVTVLSTEGRKDSRATVEIEFERSKDVVSDAHTRAMADVTAADSLVPAKSKKTKKKVAFHSERPDLYDF</sequence>
<keyword evidence="11" id="KW-1185">Reference proteome</keyword>
<evidence type="ECO:0000256" key="3">
    <source>
        <dbReference type="ARBA" id="ARBA00005043"/>
    </source>
</evidence>
<evidence type="ECO:0000256" key="2">
    <source>
        <dbReference type="ARBA" id="ARBA00004496"/>
    </source>
</evidence>
<dbReference type="GO" id="GO:0033588">
    <property type="term" value="C:elongator holoenzyme complex"/>
    <property type="evidence" value="ECO:0007669"/>
    <property type="project" value="InterPro"/>
</dbReference>
<evidence type="ECO:0000256" key="1">
    <source>
        <dbReference type="ARBA" id="ARBA00004123"/>
    </source>
</evidence>
<evidence type="ECO:0000256" key="8">
    <source>
        <dbReference type="ARBA" id="ARBA00023242"/>
    </source>
</evidence>
<dbReference type="Proteomes" id="UP000054485">
    <property type="component" value="Unassembled WGS sequence"/>
</dbReference>
<keyword evidence="6" id="KW-0963">Cytoplasm</keyword>
<dbReference type="Gene3D" id="3.40.50.300">
    <property type="entry name" value="P-loop containing nucleotide triphosphate hydrolases"/>
    <property type="match status" value="1"/>
</dbReference>
<dbReference type="FunCoup" id="A0A0C9Z6J4">
    <property type="interactions" value="576"/>
</dbReference>
<dbReference type="GO" id="GO:0008023">
    <property type="term" value="C:transcription elongation factor complex"/>
    <property type="evidence" value="ECO:0007669"/>
    <property type="project" value="TreeGrafter"/>
</dbReference>
<dbReference type="PANTHER" id="PTHR12896:SF1">
    <property type="entry name" value="ELONGATOR COMPLEX PROTEIN 4"/>
    <property type="match status" value="1"/>
</dbReference>
<dbReference type="EMBL" id="KN836015">
    <property type="protein sequence ID" value="KIK33135.1"/>
    <property type="molecule type" value="Genomic_DNA"/>
</dbReference>
<dbReference type="PANTHER" id="PTHR12896">
    <property type="entry name" value="PAX6 NEIGHBOR PROTEIN PAXNEB"/>
    <property type="match status" value="1"/>
</dbReference>
<dbReference type="InParanoid" id="A0A0C9Z6J4"/>
<evidence type="ECO:0000256" key="9">
    <source>
        <dbReference type="SAM" id="MobiDB-lite"/>
    </source>
</evidence>
<dbReference type="HOGENOM" id="CLU_031345_1_0_1"/>
<dbReference type="GO" id="GO:0005737">
    <property type="term" value="C:cytoplasm"/>
    <property type="evidence" value="ECO:0007669"/>
    <property type="project" value="UniProtKB-SubCell"/>
</dbReference>
<evidence type="ECO:0000256" key="6">
    <source>
        <dbReference type="ARBA" id="ARBA00022490"/>
    </source>
</evidence>
<evidence type="ECO:0000256" key="7">
    <source>
        <dbReference type="ARBA" id="ARBA00022694"/>
    </source>
</evidence>
<dbReference type="CDD" id="cd19494">
    <property type="entry name" value="Elp4"/>
    <property type="match status" value="1"/>
</dbReference>
<keyword evidence="8" id="KW-0539">Nucleus</keyword>
<dbReference type="STRING" id="930992.A0A0C9Z6J4"/>
<dbReference type="AlphaFoldDB" id="A0A0C9Z6J4"/>
<gene>
    <name evidence="10" type="ORF">CY34DRAFT_813823</name>
</gene>